<feature type="transmembrane region" description="Helical" evidence="2">
    <location>
        <begin position="398"/>
        <end position="416"/>
    </location>
</feature>
<dbReference type="EMBL" id="JBHLUX010000027">
    <property type="protein sequence ID" value="MFC0470890.1"/>
    <property type="molecule type" value="Genomic_DNA"/>
</dbReference>
<protein>
    <submittedName>
        <fullName evidence="5">DUF2207 domain-containing protein</fullName>
    </submittedName>
</protein>
<feature type="transmembrane region" description="Helical" evidence="2">
    <location>
        <begin position="422"/>
        <end position="440"/>
    </location>
</feature>
<evidence type="ECO:0000259" key="3">
    <source>
        <dbReference type="Pfam" id="PF09972"/>
    </source>
</evidence>
<feature type="domain" description="DUF2207" evidence="3">
    <location>
        <begin position="28"/>
        <end position="192"/>
    </location>
</feature>
<dbReference type="Proteomes" id="UP001589838">
    <property type="component" value="Unassembled WGS sequence"/>
</dbReference>
<dbReference type="Pfam" id="PF09972">
    <property type="entry name" value="DUF2207"/>
    <property type="match status" value="1"/>
</dbReference>
<dbReference type="Pfam" id="PF20990">
    <property type="entry name" value="DUF2207_C"/>
    <property type="match status" value="1"/>
</dbReference>
<feature type="region of interest" description="Disordered" evidence="1">
    <location>
        <begin position="538"/>
        <end position="568"/>
    </location>
</feature>
<reference evidence="5 6" key="1">
    <citation type="submission" date="2024-09" db="EMBL/GenBank/DDBJ databases">
        <authorList>
            <person name="Sun Q."/>
            <person name="Mori K."/>
        </authorList>
    </citation>
    <scope>NUCLEOTIDE SEQUENCE [LARGE SCALE GENOMIC DNA]</scope>
    <source>
        <strain evidence="5 6">NCAIM B.02610</strain>
    </source>
</reference>
<sequence length="568" mass="63703">MYNKIISAMIITVFFFIPTQVFAVDYQITDVEINAYLQDDGDVSVQEKHTYQFSDEFGGIIRELIPKEGTEIVQLEAYEKDQPLTIESNETEHRIHRAGKDETVTIDLFYEIKNGVDVYADVAEFYWPFFDRSNESTYENMMIHVFPPEPATGVIAFGYDEAFQKEDILEEGHVQFQLGEVPSNRNGDIRVAYDAKLFGAAAVTSNKPMQAAIEAAKQQLLDEEIASAKRKESLASIGVTLVTLLGLLLLFLLVRAWILAKAKRAALKRELTNDVVIPKQTISLPTTILYMNYHQLLPEAIAAALLDLVRKGHVTKLENDRFRVVNRNGLFEHEHILVEWLFDEIGAKAEFSFDDLSVYLKNKKNHEKYQHQKSKWQNAVKAELKEAHLYENKVKYRLTIGLVSFILVPFAILFAVNDLIGLSLSSIGVFLGLFLFAIFYHPKTWKGAKLTLEWRKFKQQFPNILQSTWHNLSEDDKMRAFIYGLGMNDERLKKKNQSLVNAFKKPINGHQSSTTYGFDLTWIIIAAAATSNFTSAEKTTGATSSSSGGSFGGGGSGAGGGGGGSGAF</sequence>
<keyword evidence="2" id="KW-0472">Membrane</keyword>
<feature type="compositionally biased region" description="Low complexity" evidence="1">
    <location>
        <begin position="539"/>
        <end position="548"/>
    </location>
</feature>
<dbReference type="InterPro" id="IPR018702">
    <property type="entry name" value="DUF2207"/>
</dbReference>
<evidence type="ECO:0000256" key="1">
    <source>
        <dbReference type="SAM" id="MobiDB-lite"/>
    </source>
</evidence>
<keyword evidence="6" id="KW-1185">Reference proteome</keyword>
<feature type="domain" description="Predicted membrane protein YciQ-like C-terminal" evidence="4">
    <location>
        <begin position="298"/>
        <end position="459"/>
    </location>
</feature>
<dbReference type="InterPro" id="IPR048389">
    <property type="entry name" value="YciQ-like_C"/>
</dbReference>
<feature type="transmembrane region" description="Helical" evidence="2">
    <location>
        <begin position="234"/>
        <end position="258"/>
    </location>
</feature>
<evidence type="ECO:0000313" key="5">
    <source>
        <dbReference type="EMBL" id="MFC0470890.1"/>
    </source>
</evidence>
<evidence type="ECO:0000313" key="6">
    <source>
        <dbReference type="Proteomes" id="UP001589838"/>
    </source>
</evidence>
<keyword evidence="2" id="KW-1133">Transmembrane helix</keyword>
<name>A0ABV6KD64_9BACI</name>
<gene>
    <name evidence="5" type="ORF">ACFFHM_10380</name>
</gene>
<accession>A0ABV6KD64</accession>
<evidence type="ECO:0000256" key="2">
    <source>
        <dbReference type="SAM" id="Phobius"/>
    </source>
</evidence>
<feature type="compositionally biased region" description="Gly residues" evidence="1">
    <location>
        <begin position="549"/>
        <end position="568"/>
    </location>
</feature>
<comment type="caution">
    <text evidence="5">The sequence shown here is derived from an EMBL/GenBank/DDBJ whole genome shotgun (WGS) entry which is preliminary data.</text>
</comment>
<dbReference type="RefSeq" id="WP_335960745.1">
    <property type="nucleotide sequence ID" value="NZ_JAXBLX010000012.1"/>
</dbReference>
<organism evidence="5 6">
    <name type="scientific">Halalkalibacter kiskunsagensis</name>
    <dbReference type="NCBI Taxonomy" id="1548599"/>
    <lineage>
        <taxon>Bacteria</taxon>
        <taxon>Bacillati</taxon>
        <taxon>Bacillota</taxon>
        <taxon>Bacilli</taxon>
        <taxon>Bacillales</taxon>
        <taxon>Bacillaceae</taxon>
        <taxon>Halalkalibacter</taxon>
    </lineage>
</organism>
<proteinExistence type="predicted"/>
<evidence type="ECO:0000259" key="4">
    <source>
        <dbReference type="Pfam" id="PF20990"/>
    </source>
</evidence>
<keyword evidence="2" id="KW-0812">Transmembrane</keyword>